<dbReference type="InterPro" id="IPR037045">
    <property type="entry name" value="S8pro/Inhibitor_I9_sf"/>
</dbReference>
<keyword evidence="3" id="KW-0378">Hydrolase</keyword>
<comment type="similarity">
    <text evidence="1">Belongs to the peptidase S8 family.</text>
</comment>
<proteinExistence type="inferred from homology"/>
<evidence type="ECO:0000256" key="1">
    <source>
        <dbReference type="ARBA" id="ARBA00011073"/>
    </source>
</evidence>
<dbReference type="SUPFAM" id="SSF54897">
    <property type="entry name" value="Protease propeptides/inhibitors"/>
    <property type="match status" value="1"/>
</dbReference>
<dbReference type="Gene3D" id="3.30.70.80">
    <property type="entry name" value="Peptidase S8 propeptide/proteinase inhibitor I9"/>
    <property type="match status" value="1"/>
</dbReference>
<dbReference type="InterPro" id="IPR050131">
    <property type="entry name" value="Peptidase_S8_subtilisin-like"/>
</dbReference>
<comment type="caution">
    <text evidence="6">The sequence shown here is derived from an EMBL/GenBank/DDBJ whole genome shotgun (WGS) entry which is preliminary data.</text>
</comment>
<evidence type="ECO:0000256" key="2">
    <source>
        <dbReference type="ARBA" id="ARBA00022670"/>
    </source>
</evidence>
<dbReference type="PANTHER" id="PTHR43806:SF11">
    <property type="entry name" value="CEREVISIN-RELATED"/>
    <property type="match status" value="1"/>
</dbReference>
<keyword evidence="4" id="KW-0720">Serine protease</keyword>
<dbReference type="SUPFAM" id="SSF52743">
    <property type="entry name" value="Subtilisin-like"/>
    <property type="match status" value="1"/>
</dbReference>
<dbReference type="Gene3D" id="3.40.50.200">
    <property type="entry name" value="Peptidase S8/S53 domain"/>
    <property type="match status" value="1"/>
</dbReference>
<evidence type="ECO:0000256" key="5">
    <source>
        <dbReference type="SAM" id="SignalP"/>
    </source>
</evidence>
<reference evidence="6 7" key="1">
    <citation type="journal article" date="2024" name="Commun. Biol.">
        <title>Comparative genomic analysis of thermophilic fungi reveals convergent evolutionary adaptations and gene losses.</title>
        <authorList>
            <person name="Steindorff A.S."/>
            <person name="Aguilar-Pontes M.V."/>
            <person name="Robinson A.J."/>
            <person name="Andreopoulos B."/>
            <person name="LaButti K."/>
            <person name="Kuo A."/>
            <person name="Mondo S."/>
            <person name="Riley R."/>
            <person name="Otillar R."/>
            <person name="Haridas S."/>
            <person name="Lipzen A."/>
            <person name="Grimwood J."/>
            <person name="Schmutz J."/>
            <person name="Clum A."/>
            <person name="Reid I.D."/>
            <person name="Moisan M.C."/>
            <person name="Butler G."/>
            <person name="Nguyen T.T.M."/>
            <person name="Dewar K."/>
            <person name="Conant G."/>
            <person name="Drula E."/>
            <person name="Henrissat B."/>
            <person name="Hansel C."/>
            <person name="Singer S."/>
            <person name="Hutchinson M.I."/>
            <person name="de Vries R.P."/>
            <person name="Natvig D.O."/>
            <person name="Powell A.J."/>
            <person name="Tsang A."/>
            <person name="Grigoriev I.V."/>
        </authorList>
    </citation>
    <scope>NUCLEOTIDE SEQUENCE [LARGE SCALE GENOMIC DNA]</scope>
    <source>
        <strain evidence="6 7">ATCC 24622</strain>
    </source>
</reference>
<organism evidence="6 7">
    <name type="scientific">Phialemonium thermophilum</name>
    <dbReference type="NCBI Taxonomy" id="223376"/>
    <lineage>
        <taxon>Eukaryota</taxon>
        <taxon>Fungi</taxon>
        <taxon>Dikarya</taxon>
        <taxon>Ascomycota</taxon>
        <taxon>Pezizomycotina</taxon>
        <taxon>Sordariomycetes</taxon>
        <taxon>Sordariomycetidae</taxon>
        <taxon>Cephalothecales</taxon>
        <taxon>Cephalothecaceae</taxon>
        <taxon>Phialemonium</taxon>
    </lineage>
</organism>
<dbReference type="PANTHER" id="PTHR43806">
    <property type="entry name" value="PEPTIDASE S8"/>
    <property type="match status" value="1"/>
</dbReference>
<dbReference type="EMBL" id="JAZHXJ010001286">
    <property type="protein sequence ID" value="KAL1845070.1"/>
    <property type="molecule type" value="Genomic_DNA"/>
</dbReference>
<evidence type="ECO:0000313" key="7">
    <source>
        <dbReference type="Proteomes" id="UP001586593"/>
    </source>
</evidence>
<dbReference type="PROSITE" id="PS00136">
    <property type="entry name" value="SUBTILASE_ASP"/>
    <property type="match status" value="1"/>
</dbReference>
<evidence type="ECO:0008006" key="8">
    <source>
        <dbReference type="Google" id="ProtNLM"/>
    </source>
</evidence>
<keyword evidence="7" id="KW-1185">Reference proteome</keyword>
<dbReference type="Proteomes" id="UP001586593">
    <property type="component" value="Unassembled WGS sequence"/>
</dbReference>
<feature type="signal peptide" evidence="5">
    <location>
        <begin position="1"/>
        <end position="21"/>
    </location>
</feature>
<dbReference type="InterPro" id="IPR036852">
    <property type="entry name" value="Peptidase_S8/S53_dom_sf"/>
</dbReference>
<sequence length="244" mass="25873">MASRLLLLLGALVPLLLLASASPSPKRGAPYLGLPIANPHAKGAIADRYIVVYNSSFDDAAVEAHQSRIQSKVARRNLGRRSLSGRSMSRSVDVFRMGSWRAMALDADERTVNEIFAADEVAYIEQDARVSIDALASQSGAPSGLVRISHARPPPANGNGNGGNAGYVFDTTAGEGVTAFVVDTGIRVTHSEFQGRATFAANFVNDVVGSSRPTGFPDLSVAEAEGHEREAGGAQVFFPRDRFC</sequence>
<accession>A0ABR3VTS2</accession>
<dbReference type="InterPro" id="IPR023827">
    <property type="entry name" value="Peptidase_S8_Asp-AS"/>
</dbReference>
<evidence type="ECO:0000256" key="4">
    <source>
        <dbReference type="ARBA" id="ARBA00022825"/>
    </source>
</evidence>
<protein>
    <recommendedName>
        <fullName evidence="8">Subtilase family protein</fullName>
    </recommendedName>
</protein>
<keyword evidence="5" id="KW-0732">Signal</keyword>
<evidence type="ECO:0000256" key="3">
    <source>
        <dbReference type="ARBA" id="ARBA00022801"/>
    </source>
</evidence>
<name>A0ABR3VTS2_9PEZI</name>
<evidence type="ECO:0000313" key="6">
    <source>
        <dbReference type="EMBL" id="KAL1845070.1"/>
    </source>
</evidence>
<gene>
    <name evidence="6" type="ORF">VTK73DRAFT_1188</name>
</gene>
<keyword evidence="2" id="KW-0645">Protease</keyword>
<feature type="chain" id="PRO_5047247625" description="Subtilase family protein" evidence="5">
    <location>
        <begin position="22"/>
        <end position="244"/>
    </location>
</feature>